<feature type="compositionally biased region" description="Low complexity" evidence="1">
    <location>
        <begin position="24"/>
        <end position="43"/>
    </location>
</feature>
<accession>A0AAP7GP32</accession>
<evidence type="ECO:0000313" key="3">
    <source>
        <dbReference type="Proteomes" id="UP000092125"/>
    </source>
</evidence>
<comment type="caution">
    <text evidence="2">The sequence shown here is derived from an EMBL/GenBank/DDBJ whole genome shotgun (WGS) entry which is preliminary data.</text>
</comment>
<name>A0AAP7GP32_STEMA</name>
<evidence type="ECO:0000256" key="1">
    <source>
        <dbReference type="SAM" id="MobiDB-lite"/>
    </source>
</evidence>
<feature type="compositionally biased region" description="Gly residues" evidence="1">
    <location>
        <begin position="56"/>
        <end position="68"/>
    </location>
</feature>
<organism evidence="2 3">
    <name type="scientific">Stenotrophomonas maltophilia</name>
    <name type="common">Pseudomonas maltophilia</name>
    <name type="synonym">Xanthomonas maltophilia</name>
    <dbReference type="NCBI Taxonomy" id="40324"/>
    <lineage>
        <taxon>Bacteria</taxon>
        <taxon>Pseudomonadati</taxon>
        <taxon>Pseudomonadota</taxon>
        <taxon>Gammaproteobacteria</taxon>
        <taxon>Lysobacterales</taxon>
        <taxon>Lysobacteraceae</taxon>
        <taxon>Stenotrophomonas</taxon>
        <taxon>Stenotrophomonas maltophilia group</taxon>
    </lineage>
</organism>
<sequence length="229" mass="24170">MQENGIRELSLEELALVSGGAQMDTTDLPPVDALPPDDGGWPDIDPPDWTDPWDPGDGGGGGGGGGGEAPPSAYEQVDGQADTIAREVEALIKADPGYQSQELGTVIYRDAVTGEIKTSPLARGDASNPGAISYPLLEWGISPGQVVGIIHSHPAGVFPSETHEVNKYPSDNRTVGGVAYEGGDWGVADLLRDNGMNAEEFRYYIIGPDGVTREYDFNDRDAETLGTTL</sequence>
<feature type="region of interest" description="Disordered" evidence="1">
    <location>
        <begin position="17"/>
        <end position="74"/>
    </location>
</feature>
<reference evidence="2 3" key="1">
    <citation type="submission" date="2016-05" db="EMBL/GenBank/DDBJ databases">
        <title>Draft Genome Sequences of Stenotrophomonas maltophilia Strains Sm32COP, Sm41DVV, Sm46PAILV, SmF3, SmF22, SmSOFb1 and SmCVFa1, Isolated from Different Manures, in France.</title>
        <authorList>
            <person name="Nazaret S."/>
            <person name="Bodilis J."/>
        </authorList>
    </citation>
    <scope>NUCLEOTIDE SEQUENCE [LARGE SCALE GENOMIC DNA]</scope>
    <source>
        <strain evidence="2 3">Sm41DVV</strain>
    </source>
</reference>
<dbReference type="RefSeq" id="WP_065183042.1">
    <property type="nucleotide sequence ID" value="NZ_LYVI01000019.1"/>
</dbReference>
<dbReference type="Proteomes" id="UP000092125">
    <property type="component" value="Unassembled WGS sequence"/>
</dbReference>
<gene>
    <name evidence="2" type="ORF">A9K56_18515</name>
</gene>
<dbReference type="AlphaFoldDB" id="A0AAP7GP32"/>
<protein>
    <recommendedName>
        <fullName evidence="4">JAB domain-containing protein</fullName>
    </recommendedName>
</protein>
<evidence type="ECO:0008006" key="4">
    <source>
        <dbReference type="Google" id="ProtNLM"/>
    </source>
</evidence>
<proteinExistence type="predicted"/>
<dbReference type="EMBL" id="LYVI01000019">
    <property type="protein sequence ID" value="OBU59532.1"/>
    <property type="molecule type" value="Genomic_DNA"/>
</dbReference>
<evidence type="ECO:0000313" key="2">
    <source>
        <dbReference type="EMBL" id="OBU59532.1"/>
    </source>
</evidence>